<keyword evidence="6 10" id="KW-0347">Helicase</keyword>
<reference evidence="15" key="1">
    <citation type="submission" date="2021-03" db="EMBL/GenBank/DDBJ databases">
        <title>Bacillus suaedae sp. nov., isolated from Suaeda aralocaspica.</title>
        <authorList>
            <person name="Lei R.F.R."/>
        </authorList>
    </citation>
    <scope>NUCLEOTIDE SEQUENCE</scope>
    <source>
        <strain evidence="15">YZJH907-2</strain>
    </source>
</reference>
<dbReference type="PANTHER" id="PTHR47959">
    <property type="entry name" value="ATP-DEPENDENT RNA HELICASE RHLE-RELATED"/>
    <property type="match status" value="1"/>
</dbReference>
<keyword evidence="5 10" id="KW-0378">Hydrolase</keyword>
<feature type="domain" description="DEAD-box RNA helicase Q" evidence="14">
    <location>
        <begin position="3"/>
        <end position="31"/>
    </location>
</feature>
<dbReference type="Gene3D" id="3.30.70.330">
    <property type="match status" value="1"/>
</dbReference>
<feature type="domain" description="Helicase ATP-binding" evidence="12">
    <location>
        <begin position="34"/>
        <end position="204"/>
    </location>
</feature>
<accession>A0A940WR74</accession>
<dbReference type="InterPro" id="IPR005580">
    <property type="entry name" value="DbpA/CsdA_RNA-bd_dom"/>
</dbReference>
<evidence type="ECO:0000256" key="8">
    <source>
        <dbReference type="ARBA" id="ARBA00022884"/>
    </source>
</evidence>
<protein>
    <recommendedName>
        <fullName evidence="10">ATP-dependent RNA helicase DbpA</fullName>
        <ecNumber evidence="10">3.6.4.13</ecNumber>
    </recommendedName>
</protein>
<dbReference type="InterPro" id="IPR027417">
    <property type="entry name" value="P-loop_NTPase"/>
</dbReference>
<proteinExistence type="inferred from homology"/>
<dbReference type="Gene3D" id="3.40.50.300">
    <property type="entry name" value="P-loop containing nucleotide triphosphate hydrolases"/>
    <property type="match status" value="2"/>
</dbReference>
<keyword evidence="4 10" id="KW-0547">Nucleotide-binding</keyword>
<dbReference type="RefSeq" id="WP_210596511.1">
    <property type="nucleotide sequence ID" value="NZ_JAGKSQ010000002.1"/>
</dbReference>
<evidence type="ECO:0000256" key="1">
    <source>
        <dbReference type="ARBA" id="ARBA00004496"/>
    </source>
</evidence>
<comment type="catalytic activity">
    <reaction evidence="9 10">
        <text>ATP + H2O = ADP + phosphate + H(+)</text>
        <dbReference type="Rhea" id="RHEA:13065"/>
        <dbReference type="ChEBI" id="CHEBI:15377"/>
        <dbReference type="ChEBI" id="CHEBI:15378"/>
        <dbReference type="ChEBI" id="CHEBI:30616"/>
        <dbReference type="ChEBI" id="CHEBI:43474"/>
        <dbReference type="ChEBI" id="CHEBI:456216"/>
        <dbReference type="EC" id="3.6.4.13"/>
    </reaction>
</comment>
<evidence type="ECO:0000256" key="4">
    <source>
        <dbReference type="ARBA" id="ARBA00022741"/>
    </source>
</evidence>
<dbReference type="GO" id="GO:0000027">
    <property type="term" value="P:ribosomal large subunit assembly"/>
    <property type="evidence" value="ECO:0007669"/>
    <property type="project" value="UniProtKB-UniRule"/>
</dbReference>
<evidence type="ECO:0000259" key="14">
    <source>
        <dbReference type="PROSITE" id="PS51195"/>
    </source>
</evidence>
<organism evidence="15 16">
    <name type="scientific">Halalkalibacter suaedae</name>
    <dbReference type="NCBI Taxonomy" id="2822140"/>
    <lineage>
        <taxon>Bacteria</taxon>
        <taxon>Bacillati</taxon>
        <taxon>Bacillota</taxon>
        <taxon>Bacilli</taxon>
        <taxon>Bacillales</taxon>
        <taxon>Bacillaceae</taxon>
        <taxon>Halalkalibacter</taxon>
    </lineage>
</organism>
<dbReference type="PANTHER" id="PTHR47959:SF1">
    <property type="entry name" value="ATP-DEPENDENT RNA HELICASE DBPA"/>
    <property type="match status" value="1"/>
</dbReference>
<dbReference type="InterPro" id="IPR014014">
    <property type="entry name" value="RNA_helicase_DEAD_Q_motif"/>
</dbReference>
<evidence type="ECO:0000256" key="2">
    <source>
        <dbReference type="ARBA" id="ARBA00022490"/>
    </source>
</evidence>
<sequence>MTLHFSDFQLKQELTLALDKLNYKHPTEVQSEVIPIALNKRDLVVKSQTGSGKTAAFVIPICQLVEWEENKPQALILTPTRELAAQIKEEITNIGRFKRIKATAVYGKSSFEKQKHELKQKSHVVVGTPGRVLDHLEKGTLDVGKLTCLVLDEADEMLNMGFIDQVESIIQKLPQPRVSMFFSATLPDDIALLSEKYLNDPVTIDIKKTDVLREKITHTAIDVRDHEKDDVLKNITIVENPDSCIIFCGTQEQVNKVFNQLDDEGYPCDKIHGGMRQEDRFDVMADFKRGRFRYLVATDVAARGIDIDNISLVINYDLPNEKESYVHRTGRTGRAGRTGKAISFVTPSEHKDLEEIEQFIGTEIPKVIQPSQVEVSRKRESFEKKLEVRPKLIKDKSESLNEDIMKLYFNGGKKKKIRAIDFVGTITKIAGITSDDIGIITIQENVSYVDILNGKGPTVLKEMKNTTVKGKLLKVHKAKK</sequence>
<dbReference type="GO" id="GO:0016787">
    <property type="term" value="F:hydrolase activity"/>
    <property type="evidence" value="ECO:0007669"/>
    <property type="project" value="UniProtKB-KW"/>
</dbReference>
<dbReference type="InterPro" id="IPR001650">
    <property type="entry name" value="Helicase_C-like"/>
</dbReference>
<dbReference type="Pfam" id="PF00271">
    <property type="entry name" value="Helicase_C"/>
    <property type="match status" value="1"/>
</dbReference>
<feature type="domain" description="Helicase C-terminal" evidence="13">
    <location>
        <begin position="230"/>
        <end position="376"/>
    </location>
</feature>
<dbReference type="CDD" id="cd00268">
    <property type="entry name" value="DEADc"/>
    <property type="match status" value="1"/>
</dbReference>
<dbReference type="GO" id="GO:0005829">
    <property type="term" value="C:cytosol"/>
    <property type="evidence" value="ECO:0007669"/>
    <property type="project" value="TreeGrafter"/>
</dbReference>
<dbReference type="EC" id="3.6.4.13" evidence="10"/>
<dbReference type="GO" id="GO:0003723">
    <property type="term" value="F:RNA binding"/>
    <property type="evidence" value="ECO:0007669"/>
    <property type="project" value="UniProtKB-UniRule"/>
</dbReference>
<evidence type="ECO:0000256" key="11">
    <source>
        <dbReference type="PROSITE-ProRule" id="PRU00552"/>
    </source>
</evidence>
<dbReference type="SMART" id="SM00490">
    <property type="entry name" value="HELICc"/>
    <property type="match status" value="1"/>
</dbReference>
<keyword evidence="3 10" id="KW-0690">Ribosome biogenesis</keyword>
<dbReference type="AlphaFoldDB" id="A0A940WR74"/>
<dbReference type="PROSITE" id="PS00039">
    <property type="entry name" value="DEAD_ATP_HELICASE"/>
    <property type="match status" value="1"/>
</dbReference>
<keyword evidence="7 10" id="KW-0067">ATP-binding</keyword>
<feature type="region of interest" description="Involved in 23S rRNA binding" evidence="10">
    <location>
        <begin position="405"/>
        <end position="480"/>
    </location>
</feature>
<evidence type="ECO:0000256" key="9">
    <source>
        <dbReference type="ARBA" id="ARBA00047984"/>
    </source>
</evidence>
<comment type="similarity">
    <text evidence="10">Belongs to the DEAD box helicase family. DbpA subfamily.</text>
</comment>
<dbReference type="PROSITE" id="PS51192">
    <property type="entry name" value="HELICASE_ATP_BIND_1"/>
    <property type="match status" value="1"/>
</dbReference>
<dbReference type="Pfam" id="PF03880">
    <property type="entry name" value="DbpA"/>
    <property type="match status" value="1"/>
</dbReference>
<dbReference type="CDD" id="cd18787">
    <property type="entry name" value="SF2_C_DEAD"/>
    <property type="match status" value="1"/>
</dbReference>
<evidence type="ECO:0000313" key="16">
    <source>
        <dbReference type="Proteomes" id="UP000678228"/>
    </source>
</evidence>
<dbReference type="InterPro" id="IPR028619">
    <property type="entry name" value="DEAD_helicase_DbpA"/>
</dbReference>
<evidence type="ECO:0000259" key="13">
    <source>
        <dbReference type="PROSITE" id="PS51194"/>
    </source>
</evidence>
<dbReference type="Proteomes" id="UP000678228">
    <property type="component" value="Unassembled WGS sequence"/>
</dbReference>
<evidence type="ECO:0000256" key="6">
    <source>
        <dbReference type="ARBA" id="ARBA00022806"/>
    </source>
</evidence>
<evidence type="ECO:0000256" key="10">
    <source>
        <dbReference type="HAMAP-Rule" id="MF_00965"/>
    </source>
</evidence>
<dbReference type="InterPro" id="IPR011545">
    <property type="entry name" value="DEAD/DEAH_box_helicase_dom"/>
</dbReference>
<dbReference type="InterPro" id="IPR000629">
    <property type="entry name" value="RNA-helicase_DEAD-box_CS"/>
</dbReference>
<dbReference type="FunFam" id="3.30.70.330:FF:000068">
    <property type="entry name" value="ATP-dependent RNA helicase DeaD"/>
    <property type="match status" value="1"/>
</dbReference>
<dbReference type="GO" id="GO:0005524">
    <property type="term" value="F:ATP binding"/>
    <property type="evidence" value="ECO:0007669"/>
    <property type="project" value="UniProtKB-UniRule"/>
</dbReference>
<comment type="caution">
    <text evidence="15">The sequence shown here is derived from an EMBL/GenBank/DDBJ whole genome shotgun (WGS) entry which is preliminary data.</text>
</comment>
<keyword evidence="16" id="KW-1185">Reference proteome</keyword>
<dbReference type="HAMAP" id="MF_00965">
    <property type="entry name" value="DEAD_helicase_DbpA"/>
    <property type="match status" value="1"/>
</dbReference>
<comment type="function">
    <text evidence="10">DEAD-box RNA helicase involved in the assembly of the 50S ribosomal subunit. Has an RNA-dependent ATPase activity, which is specific for 23S rRNA, and a 3' to 5' RNA helicase activity that uses the energy of ATP hydrolysis to destabilize and unwind short rRNA duplexes.</text>
</comment>
<dbReference type="EMBL" id="JAGKSQ010000002">
    <property type="protein sequence ID" value="MBP3950836.1"/>
    <property type="molecule type" value="Genomic_DNA"/>
</dbReference>
<evidence type="ECO:0000256" key="3">
    <source>
        <dbReference type="ARBA" id="ARBA00022517"/>
    </source>
</evidence>
<evidence type="ECO:0000256" key="7">
    <source>
        <dbReference type="ARBA" id="ARBA00022840"/>
    </source>
</evidence>
<dbReference type="PROSITE" id="PS51194">
    <property type="entry name" value="HELICASE_CTER"/>
    <property type="match status" value="1"/>
</dbReference>
<dbReference type="InterPro" id="IPR014001">
    <property type="entry name" value="Helicase_ATP-bd"/>
</dbReference>
<dbReference type="Pfam" id="PF00270">
    <property type="entry name" value="DEAD"/>
    <property type="match status" value="1"/>
</dbReference>
<keyword evidence="8 10" id="KW-0694">RNA-binding</keyword>
<dbReference type="PROSITE" id="PS51195">
    <property type="entry name" value="Q_MOTIF"/>
    <property type="match status" value="1"/>
</dbReference>
<dbReference type="InterPro" id="IPR044742">
    <property type="entry name" value="DEAD/DEAH_RhlB"/>
</dbReference>
<keyword evidence="2 10" id="KW-0963">Cytoplasm</keyword>
<evidence type="ECO:0000259" key="12">
    <source>
        <dbReference type="PROSITE" id="PS51192"/>
    </source>
</evidence>
<dbReference type="SMART" id="SM00487">
    <property type="entry name" value="DEXDc"/>
    <property type="match status" value="1"/>
</dbReference>
<dbReference type="InterPro" id="IPR012677">
    <property type="entry name" value="Nucleotide-bd_a/b_plait_sf"/>
</dbReference>
<evidence type="ECO:0000256" key="5">
    <source>
        <dbReference type="ARBA" id="ARBA00022801"/>
    </source>
</evidence>
<comment type="domain">
    <text evidence="10">Contains an N-terminal domain that binds non-specifically to RNA and a C-terminal domain that binds specifically and tightly to hairpin 92 of 23S rRNA.</text>
</comment>
<dbReference type="GO" id="GO:0034458">
    <property type="term" value="F:3'-5' RNA helicase activity"/>
    <property type="evidence" value="ECO:0007669"/>
    <property type="project" value="UniProtKB-UniRule"/>
</dbReference>
<dbReference type="InterPro" id="IPR050079">
    <property type="entry name" value="DEAD_box_RNA_helicase"/>
</dbReference>
<feature type="short sequence motif" description="Q motif" evidence="11">
    <location>
        <begin position="3"/>
        <end position="31"/>
    </location>
</feature>
<dbReference type="SUPFAM" id="SSF52540">
    <property type="entry name" value="P-loop containing nucleoside triphosphate hydrolases"/>
    <property type="match status" value="1"/>
</dbReference>
<dbReference type="CDD" id="cd12500">
    <property type="entry name" value="RRM_BsYxiN_like"/>
    <property type="match status" value="1"/>
</dbReference>
<gene>
    <name evidence="10" type="primary">dbpA</name>
    <name evidence="15" type="ORF">J7W16_06780</name>
</gene>
<comment type="subcellular location">
    <subcellularLocation>
        <location evidence="1 10">Cytoplasm</location>
    </subcellularLocation>
</comment>
<evidence type="ECO:0000313" key="15">
    <source>
        <dbReference type="EMBL" id="MBP3950836.1"/>
    </source>
</evidence>
<name>A0A940WR74_9BACI</name>